<feature type="domain" description="DNA methylase adenine-specific" evidence="2">
    <location>
        <begin position="157"/>
        <end position="333"/>
    </location>
</feature>
<protein>
    <submittedName>
        <fullName evidence="3">tRNA1(Val) A37 N6-methylase TrmN6</fullName>
    </submittedName>
</protein>
<evidence type="ECO:0000256" key="1">
    <source>
        <dbReference type="ARBA" id="ARBA00022747"/>
    </source>
</evidence>
<dbReference type="CDD" id="cd02440">
    <property type="entry name" value="AdoMet_MTases"/>
    <property type="match status" value="1"/>
</dbReference>
<sequence>MGANTEDRNEHRPPAGQALLGASDIARLTGVKRPAVSNWRRRFSDFPEPVAGAASQPLFSLEQVRDWCRTHGKPFEADEADLLWQRLRAQVPDVRRAEFLAYLGQVLTEEIPVWPYTPGVPRQWGELAGELLSGQDPERDYQALCHRLVRERGRAETDPAVAGWMASLAAVGERTTVLDPACGTGALLAACLDRGAARAEGQEQDPHVWRIATILLHLRYPSALVCTSMADSLRGEAEGYPAETVDAVLCDPPFRDREWGHEELAEDPRWVYGTPPKTEGELAWVQHCLSRLREGGRAVVLLPASVSSRPSGRRIRANLLRAGVLRAVLEVPSEGEAAAHHLWVMVRPEEGVETQERLLLVGRGADAGESVRVWESFASGRLPEGRDGRDWTCVDVVDLLDGDADLRPARHLESARAGRAAVLYPPLLAELSASLEQARSLTRGLALDPPDTETARTTLGELIDAGLVELHRAPLAMAADAGTIPALTARDLREGRPPSGLCSEIPGLVRIRPGDVVVADTVREAPTRVIAEEAGQNGERAALGPRLLLLRPVADGVDPEFLAGALASAAAALHRTSSGRLDVRAVSLPVLSPQEQRAHSAAAHRLRRVEELLRELAGLGGELARVGHHGLRQGDLRPRELNT</sequence>
<comment type="caution">
    <text evidence="3">The sequence shown here is derived from an EMBL/GenBank/DDBJ whole genome shotgun (WGS) entry which is preliminary data.</text>
</comment>
<dbReference type="Proteomes" id="UP000598217">
    <property type="component" value="Unassembled WGS sequence"/>
</dbReference>
<reference evidence="3 4" key="1">
    <citation type="submission" date="2020-10" db="EMBL/GenBank/DDBJ databases">
        <title>Sequencing the genomes of 1000 actinobacteria strains.</title>
        <authorList>
            <person name="Klenk H.-P."/>
        </authorList>
    </citation>
    <scope>NUCLEOTIDE SEQUENCE [LARGE SCALE GENOMIC DNA]</scope>
    <source>
        <strain evidence="3 4">DSM 45157</strain>
    </source>
</reference>
<dbReference type="Pfam" id="PF02384">
    <property type="entry name" value="N6_Mtase"/>
    <property type="match status" value="1"/>
</dbReference>
<dbReference type="PANTHER" id="PTHR42998:SF1">
    <property type="entry name" value="TYPE I RESTRICTION ENZYME HINDI METHYLASE SUBUNIT"/>
    <property type="match status" value="1"/>
</dbReference>
<dbReference type="Gene3D" id="3.40.50.150">
    <property type="entry name" value="Vaccinia Virus protein VP39"/>
    <property type="match status" value="1"/>
</dbReference>
<dbReference type="EMBL" id="JADBDY010000001">
    <property type="protein sequence ID" value="MBE1457843.1"/>
    <property type="molecule type" value="Genomic_DNA"/>
</dbReference>
<dbReference type="RefSeq" id="WP_191270907.1">
    <property type="nucleotide sequence ID" value="NZ_BMXJ01000004.1"/>
</dbReference>
<keyword evidence="4" id="KW-1185">Reference proteome</keyword>
<dbReference type="InterPro" id="IPR002052">
    <property type="entry name" value="DNA_methylase_N6_adenine_CS"/>
</dbReference>
<evidence type="ECO:0000259" key="2">
    <source>
        <dbReference type="Pfam" id="PF02384"/>
    </source>
</evidence>
<gene>
    <name evidence="3" type="ORF">H4W79_002057</name>
</gene>
<dbReference type="PROSITE" id="PS00092">
    <property type="entry name" value="N6_MTASE"/>
    <property type="match status" value="1"/>
</dbReference>
<proteinExistence type="predicted"/>
<name>A0ABR9HFN8_9ACTN</name>
<dbReference type="SUPFAM" id="SSF53335">
    <property type="entry name" value="S-adenosyl-L-methionine-dependent methyltransferases"/>
    <property type="match status" value="1"/>
</dbReference>
<dbReference type="InterPro" id="IPR029063">
    <property type="entry name" value="SAM-dependent_MTases_sf"/>
</dbReference>
<accession>A0ABR9HFN8</accession>
<dbReference type="PANTHER" id="PTHR42998">
    <property type="entry name" value="TYPE I RESTRICTION ENZYME HINDVIIP M PROTEIN-RELATED"/>
    <property type="match status" value="1"/>
</dbReference>
<dbReference type="PRINTS" id="PR00507">
    <property type="entry name" value="N12N6MTFRASE"/>
</dbReference>
<dbReference type="InterPro" id="IPR003356">
    <property type="entry name" value="DNA_methylase_A-5"/>
</dbReference>
<evidence type="ECO:0000313" key="3">
    <source>
        <dbReference type="EMBL" id="MBE1457843.1"/>
    </source>
</evidence>
<evidence type="ECO:0000313" key="4">
    <source>
        <dbReference type="Proteomes" id="UP000598217"/>
    </source>
</evidence>
<keyword evidence="1" id="KW-0680">Restriction system</keyword>
<dbReference type="InterPro" id="IPR052916">
    <property type="entry name" value="Type-I_RE_MTase_Subunit"/>
</dbReference>
<organism evidence="3 4">
    <name type="scientific">Nocardiopsis terrae</name>
    <dbReference type="NCBI Taxonomy" id="372655"/>
    <lineage>
        <taxon>Bacteria</taxon>
        <taxon>Bacillati</taxon>
        <taxon>Actinomycetota</taxon>
        <taxon>Actinomycetes</taxon>
        <taxon>Streptosporangiales</taxon>
        <taxon>Nocardiopsidaceae</taxon>
        <taxon>Nocardiopsis</taxon>
    </lineage>
</organism>